<keyword evidence="4 6" id="KW-0805">Transcription regulation</keyword>
<keyword evidence="5 6" id="KW-0804">Transcription</keyword>
<evidence type="ECO:0000256" key="4">
    <source>
        <dbReference type="ARBA" id="ARBA00023015"/>
    </source>
</evidence>
<evidence type="ECO:0000256" key="2">
    <source>
        <dbReference type="ARBA" id="ARBA00022814"/>
    </source>
</evidence>
<protein>
    <recommendedName>
        <fullName evidence="6">Transcription antitermination protein NusB</fullName>
    </recommendedName>
    <alternativeName>
        <fullName evidence="6">Antitermination factor NusB</fullName>
    </alternativeName>
</protein>
<dbReference type="HAMAP" id="MF_00073">
    <property type="entry name" value="NusB"/>
    <property type="match status" value="1"/>
</dbReference>
<dbReference type="GO" id="GO:0006353">
    <property type="term" value="P:DNA-templated transcription termination"/>
    <property type="evidence" value="ECO:0007669"/>
    <property type="project" value="UniProtKB-UniRule"/>
</dbReference>
<dbReference type="PANTHER" id="PTHR11078">
    <property type="entry name" value="N UTILIZATION SUBSTANCE PROTEIN B-RELATED"/>
    <property type="match status" value="1"/>
</dbReference>
<dbReference type="Gene3D" id="1.10.940.10">
    <property type="entry name" value="NusB-like"/>
    <property type="match status" value="1"/>
</dbReference>
<dbReference type="InterPro" id="IPR035926">
    <property type="entry name" value="NusB-like_sf"/>
</dbReference>
<dbReference type="NCBIfam" id="TIGR01951">
    <property type="entry name" value="nusB"/>
    <property type="match status" value="1"/>
</dbReference>
<evidence type="ECO:0000313" key="10">
    <source>
        <dbReference type="Proteomes" id="UP000267019"/>
    </source>
</evidence>
<reference evidence="9 10" key="1">
    <citation type="submission" date="2018-10" db="EMBL/GenBank/DDBJ databases">
        <title>Genomic Encyclopedia of Type Strains, Phase IV (KMG-IV): sequencing the most valuable type-strain genomes for metagenomic binning, comparative biology and taxonomic classification.</title>
        <authorList>
            <person name="Goeker M."/>
        </authorList>
    </citation>
    <scope>NUCLEOTIDE SEQUENCE [LARGE SCALE GENOMIC DNA]</scope>
    <source>
        <strain evidence="9 10">DSM 22653</strain>
    </source>
</reference>
<keyword evidence="3 6" id="KW-0694">RNA-binding</keyword>
<comment type="function">
    <text evidence="6">Involved in transcription antitermination. Required for transcription of ribosomal RNA (rRNA) genes. Binds specifically to the boxA antiterminator sequence of the ribosomal RNA (rrn) operons.</text>
</comment>
<dbReference type="GO" id="GO:0005829">
    <property type="term" value="C:cytosol"/>
    <property type="evidence" value="ECO:0007669"/>
    <property type="project" value="TreeGrafter"/>
</dbReference>
<evidence type="ECO:0000259" key="8">
    <source>
        <dbReference type="Pfam" id="PF01029"/>
    </source>
</evidence>
<dbReference type="PANTHER" id="PTHR11078:SF3">
    <property type="entry name" value="ANTITERMINATION NUSB DOMAIN-CONTAINING PROTEIN"/>
    <property type="match status" value="1"/>
</dbReference>
<evidence type="ECO:0000256" key="6">
    <source>
        <dbReference type="HAMAP-Rule" id="MF_00073"/>
    </source>
</evidence>
<dbReference type="Proteomes" id="UP000267019">
    <property type="component" value="Unassembled WGS sequence"/>
</dbReference>
<sequence length="156" mass="17111">MSRRKAREAALKALYRIDLVGGDAREALADLRVPDASRAYASFLVEGVLAHLAEIDAEISAHLIDWTLDRLSPVDRAILRIGTFELLHSPDVPPRVSLDEAIELAKRYSDDRAPAFVNGVLASIYRERRLSEASGTGPNSEDASDSGSEPEEEGRR</sequence>
<dbReference type="GO" id="GO:0003723">
    <property type="term" value="F:RNA binding"/>
    <property type="evidence" value="ECO:0007669"/>
    <property type="project" value="UniProtKB-UniRule"/>
</dbReference>
<dbReference type="AlphaFoldDB" id="A0A660L5W5"/>
<dbReference type="EMBL" id="RBIJ01000001">
    <property type="protein sequence ID" value="RKQ88735.1"/>
    <property type="molecule type" value="Genomic_DNA"/>
</dbReference>
<accession>A0A660L5W5</accession>
<dbReference type="Pfam" id="PF01029">
    <property type="entry name" value="NusB"/>
    <property type="match status" value="1"/>
</dbReference>
<gene>
    <name evidence="6" type="primary">nusB</name>
    <name evidence="9" type="ORF">C7438_0376</name>
</gene>
<comment type="similarity">
    <text evidence="1 6">Belongs to the NusB family.</text>
</comment>
<name>A0A660L5W5_9BACL</name>
<evidence type="ECO:0000256" key="5">
    <source>
        <dbReference type="ARBA" id="ARBA00023163"/>
    </source>
</evidence>
<evidence type="ECO:0000313" key="9">
    <source>
        <dbReference type="EMBL" id="RKQ88735.1"/>
    </source>
</evidence>
<comment type="caution">
    <text evidence="9">The sequence shown here is derived from an EMBL/GenBank/DDBJ whole genome shotgun (WGS) entry which is preliminary data.</text>
</comment>
<keyword evidence="2 6" id="KW-0889">Transcription antitermination</keyword>
<dbReference type="GO" id="GO:0031564">
    <property type="term" value="P:transcription antitermination"/>
    <property type="evidence" value="ECO:0007669"/>
    <property type="project" value="UniProtKB-KW"/>
</dbReference>
<dbReference type="InterPro" id="IPR011605">
    <property type="entry name" value="NusB_fam"/>
</dbReference>
<dbReference type="CDD" id="cd00619">
    <property type="entry name" value="Terminator_NusB"/>
    <property type="match status" value="1"/>
</dbReference>
<dbReference type="SUPFAM" id="SSF48013">
    <property type="entry name" value="NusB-like"/>
    <property type="match status" value="1"/>
</dbReference>
<evidence type="ECO:0000256" key="1">
    <source>
        <dbReference type="ARBA" id="ARBA00005952"/>
    </source>
</evidence>
<proteinExistence type="inferred from homology"/>
<feature type="region of interest" description="Disordered" evidence="7">
    <location>
        <begin position="130"/>
        <end position="156"/>
    </location>
</feature>
<organism evidence="9 10">
    <name type="scientific">Brockia lithotrophica</name>
    <dbReference type="NCBI Taxonomy" id="933949"/>
    <lineage>
        <taxon>Bacteria</taxon>
        <taxon>Bacillati</taxon>
        <taxon>Bacillota</taxon>
        <taxon>Bacilli</taxon>
        <taxon>Bacillales</taxon>
        <taxon>Bacillales Family X. Incertae Sedis</taxon>
        <taxon>Brockia</taxon>
    </lineage>
</organism>
<evidence type="ECO:0000256" key="7">
    <source>
        <dbReference type="SAM" id="MobiDB-lite"/>
    </source>
</evidence>
<dbReference type="RefSeq" id="WP_121443642.1">
    <property type="nucleotide sequence ID" value="NZ_RBIJ01000001.1"/>
</dbReference>
<feature type="compositionally biased region" description="Acidic residues" evidence="7">
    <location>
        <begin position="142"/>
        <end position="156"/>
    </location>
</feature>
<evidence type="ECO:0000256" key="3">
    <source>
        <dbReference type="ARBA" id="ARBA00022884"/>
    </source>
</evidence>
<feature type="domain" description="NusB/RsmB/TIM44" evidence="8">
    <location>
        <begin position="4"/>
        <end position="126"/>
    </location>
</feature>
<keyword evidence="10" id="KW-1185">Reference proteome</keyword>
<dbReference type="OrthoDB" id="9811381at2"/>
<dbReference type="InterPro" id="IPR006027">
    <property type="entry name" value="NusB_RsmB_TIM44"/>
</dbReference>